<keyword evidence="5 13" id="KW-0963">Cytoplasm</keyword>
<keyword evidence="8 13" id="KW-0457">Lysine biosynthesis</keyword>
<evidence type="ECO:0000256" key="8">
    <source>
        <dbReference type="ARBA" id="ARBA00023154"/>
    </source>
</evidence>
<dbReference type="GO" id="GO:0009089">
    <property type="term" value="P:lysine biosynthetic process via diaminopimelate"/>
    <property type="evidence" value="ECO:0007669"/>
    <property type="project" value="UniProtKB-UniRule"/>
</dbReference>
<keyword evidence="19" id="KW-1185">Reference proteome</keyword>
<feature type="binding site" evidence="13 16">
    <location>
        <position position="64"/>
    </location>
    <ligand>
        <name>pyruvate</name>
        <dbReference type="ChEBI" id="CHEBI:15361"/>
    </ligand>
</feature>
<feature type="site" description="Part of a proton relay during catalysis" evidence="13 17">
    <location>
        <position position="126"/>
    </location>
</feature>
<feature type="binding site" evidence="13 16">
    <location>
        <position position="222"/>
    </location>
    <ligand>
        <name>pyruvate</name>
        <dbReference type="ChEBI" id="CHEBI:15361"/>
    </ligand>
</feature>
<dbReference type="FunFam" id="3.20.20.70:FF:000046">
    <property type="entry name" value="4-hydroxy-tetrahydrodipicolinate synthase"/>
    <property type="match status" value="1"/>
</dbReference>
<comment type="pathway">
    <text evidence="2 13">Amino-acid biosynthesis; L-lysine biosynthesis via DAP pathway; (S)-tetrahydrodipicolinate from L-aspartate: step 3/4.</text>
</comment>
<organism evidence="18 19">
    <name type="scientific">Grimontia indica</name>
    <dbReference type="NCBI Taxonomy" id="1056512"/>
    <lineage>
        <taxon>Bacteria</taxon>
        <taxon>Pseudomonadati</taxon>
        <taxon>Pseudomonadota</taxon>
        <taxon>Gammaproteobacteria</taxon>
        <taxon>Vibrionales</taxon>
        <taxon>Vibrionaceae</taxon>
        <taxon>Grimontia</taxon>
    </lineage>
</organism>
<protein>
    <recommendedName>
        <fullName evidence="4 13">4-hydroxy-tetrahydrodipicolinate synthase</fullName>
        <shortName evidence="13">HTPA synthase</shortName>
        <ecNumber evidence="4 13">4.3.3.7</ecNumber>
    </recommendedName>
</protein>
<dbReference type="CDD" id="cd00950">
    <property type="entry name" value="DHDPS"/>
    <property type="match status" value="1"/>
</dbReference>
<dbReference type="InterPro" id="IPR020625">
    <property type="entry name" value="Schiff_base-form_aldolases_AS"/>
</dbReference>
<feature type="site" description="L-lysine inhibitor binding" evidence="17">
    <location>
        <position position="125"/>
    </location>
</feature>
<comment type="caution">
    <text evidence="13">Was originally thought to be a dihydrodipicolinate synthase (DHDPS), catalyzing the condensation of (S)-aspartate-beta-semialdehyde [(S)-ASA] and pyruvate to dihydrodipicolinate (DHDP). However, it was shown in E.coli that the product of the enzymatic reaction is not dihydrodipicolinate but in fact (4S)-4-hydroxy-2,3,4,5-tetrahydro-(2S)-dipicolinic acid (HTPA), and that the consecutive dehydration reaction leading to DHDP is not spontaneous but catalyzed by DapB.</text>
</comment>
<dbReference type="Gene3D" id="3.20.20.70">
    <property type="entry name" value="Aldolase class I"/>
    <property type="match status" value="1"/>
</dbReference>
<evidence type="ECO:0000256" key="2">
    <source>
        <dbReference type="ARBA" id="ARBA00005120"/>
    </source>
</evidence>
<evidence type="ECO:0000256" key="6">
    <source>
        <dbReference type="ARBA" id="ARBA00022605"/>
    </source>
</evidence>
<dbReference type="PIRSF" id="PIRSF001365">
    <property type="entry name" value="DHDPS"/>
    <property type="match status" value="1"/>
</dbReference>
<evidence type="ECO:0000256" key="17">
    <source>
        <dbReference type="PIRSR" id="PIRSR001365-3"/>
    </source>
</evidence>
<comment type="subcellular location">
    <subcellularLocation>
        <location evidence="13">Cytoplasm</location>
    </subcellularLocation>
</comment>
<comment type="catalytic activity">
    <reaction evidence="12 13">
        <text>L-aspartate 4-semialdehyde + pyruvate = (2S,4S)-4-hydroxy-2,3,4,5-tetrahydrodipicolinate + H2O + H(+)</text>
        <dbReference type="Rhea" id="RHEA:34171"/>
        <dbReference type="ChEBI" id="CHEBI:15361"/>
        <dbReference type="ChEBI" id="CHEBI:15377"/>
        <dbReference type="ChEBI" id="CHEBI:15378"/>
        <dbReference type="ChEBI" id="CHEBI:67139"/>
        <dbReference type="ChEBI" id="CHEBI:537519"/>
        <dbReference type="EC" id="4.3.3.7"/>
    </reaction>
</comment>
<dbReference type="Proteomes" id="UP000011223">
    <property type="component" value="Unassembled WGS sequence"/>
</dbReference>
<evidence type="ECO:0000313" key="19">
    <source>
        <dbReference type="Proteomes" id="UP000011223"/>
    </source>
</evidence>
<dbReference type="SMART" id="SM01130">
    <property type="entry name" value="DHDPS"/>
    <property type="match status" value="1"/>
</dbReference>
<evidence type="ECO:0000256" key="1">
    <source>
        <dbReference type="ARBA" id="ARBA00003294"/>
    </source>
</evidence>
<dbReference type="GO" id="GO:0005829">
    <property type="term" value="C:cytosol"/>
    <property type="evidence" value="ECO:0007669"/>
    <property type="project" value="TreeGrafter"/>
</dbReference>
<keyword evidence="6 13" id="KW-0028">Amino-acid biosynthesis</keyword>
<comment type="function">
    <text evidence="1 13">Catalyzes the condensation of (S)-aspartate-beta-semialdehyde [(S)-ASA] and pyruvate to 4-hydroxy-tetrahydrodipicolinate (HTPA).</text>
</comment>
<evidence type="ECO:0000256" key="9">
    <source>
        <dbReference type="ARBA" id="ARBA00023239"/>
    </source>
</evidence>
<keyword evidence="10 13" id="KW-0704">Schiff base</keyword>
<evidence type="ECO:0000256" key="5">
    <source>
        <dbReference type="ARBA" id="ARBA00022490"/>
    </source>
</evidence>
<evidence type="ECO:0000256" key="4">
    <source>
        <dbReference type="ARBA" id="ARBA00012086"/>
    </source>
</evidence>
<dbReference type="GO" id="GO:0008840">
    <property type="term" value="F:4-hydroxy-tetrahydrodipicolinate synthase activity"/>
    <property type="evidence" value="ECO:0007669"/>
    <property type="project" value="UniProtKB-UniRule"/>
</dbReference>
<keyword evidence="9 13" id="KW-0456">Lyase</keyword>
<evidence type="ECO:0000256" key="10">
    <source>
        <dbReference type="ARBA" id="ARBA00023270"/>
    </source>
</evidence>
<dbReference type="InterPro" id="IPR005263">
    <property type="entry name" value="DapA"/>
</dbReference>
<feature type="site" description="L-lysine inhibitor binding" evidence="17">
    <location>
        <position position="103"/>
    </location>
</feature>
<gene>
    <name evidence="13" type="primary">dapA</name>
    <name evidence="18" type="ORF">D515_00831</name>
</gene>
<comment type="caution">
    <text evidence="18">The sequence shown here is derived from an EMBL/GenBank/DDBJ whole genome shotgun (WGS) entry which is preliminary data.</text>
</comment>
<dbReference type="EMBL" id="ANFM02000014">
    <property type="protein sequence ID" value="EOD80258.1"/>
    <property type="molecule type" value="Genomic_DNA"/>
</dbReference>
<dbReference type="SUPFAM" id="SSF51569">
    <property type="entry name" value="Aldolase"/>
    <property type="match status" value="1"/>
</dbReference>
<sequence>MFLPVAKSTMGQNAFLEMEMFSGSIVALVTPMDSSGEVDYASLKNLVDFHVDAGTDAIVSVGTTGESATVTVEEHIKIVLKTLEFADGRIPVIAGTGANATHEAITFSKMFAGSGIAGCLSVVPYYNKPSQEGLYQHFKAISESSELPQILYNVPGRTVADMLPETVARLSEFENIIGIKDATGDLDRVRIHRELCGEDFILLSGDDLTGLDFVAAGGHGVISVTNNIAAAQMAKMIKLALAGEMDEARSINDKIMPLHTDLFVEANPIPVKWALHEMGLIADGTLRLPLTTLDAKLQPKVKQALVDAGVL</sequence>
<feature type="site" description="L-lysine inhibitor binding; via carbonyl oxygen" evidence="17">
    <location>
        <position position="68"/>
    </location>
</feature>
<evidence type="ECO:0000256" key="7">
    <source>
        <dbReference type="ARBA" id="ARBA00022915"/>
    </source>
</evidence>
<dbReference type="PROSITE" id="PS00665">
    <property type="entry name" value="DHDPS_1"/>
    <property type="match status" value="1"/>
</dbReference>
<name>R1GVQ8_9GAMM</name>
<evidence type="ECO:0000256" key="14">
    <source>
        <dbReference type="PIRNR" id="PIRNR001365"/>
    </source>
</evidence>
<evidence type="ECO:0000256" key="12">
    <source>
        <dbReference type="ARBA" id="ARBA00047836"/>
    </source>
</evidence>
<proteinExistence type="inferred from homology"/>
<dbReference type="InterPro" id="IPR002220">
    <property type="entry name" value="DapA-like"/>
</dbReference>
<accession>R1GVQ8</accession>
<comment type="subunit">
    <text evidence="11 13">Homotetramer; dimer of dimers.</text>
</comment>
<evidence type="ECO:0000313" key="18">
    <source>
        <dbReference type="EMBL" id="EOD80258.1"/>
    </source>
</evidence>
<dbReference type="NCBIfam" id="TIGR00674">
    <property type="entry name" value="dapA"/>
    <property type="match status" value="1"/>
</dbReference>
<dbReference type="EC" id="4.3.3.7" evidence="4 13"/>
<dbReference type="InterPro" id="IPR020624">
    <property type="entry name" value="Schiff_base-form_aldolases_CS"/>
</dbReference>
<dbReference type="AlphaFoldDB" id="R1GVQ8"/>
<dbReference type="PRINTS" id="PR00146">
    <property type="entry name" value="DHPICSNTHASE"/>
</dbReference>
<dbReference type="PANTHER" id="PTHR12128">
    <property type="entry name" value="DIHYDRODIPICOLINATE SYNTHASE"/>
    <property type="match status" value="1"/>
</dbReference>
<dbReference type="GO" id="GO:0019877">
    <property type="term" value="P:diaminopimelate biosynthetic process"/>
    <property type="evidence" value="ECO:0007669"/>
    <property type="project" value="UniProtKB-UniRule"/>
</dbReference>
<dbReference type="PANTHER" id="PTHR12128:SF66">
    <property type="entry name" value="4-HYDROXY-2-OXOGLUTARATE ALDOLASE, MITOCHONDRIAL"/>
    <property type="match status" value="1"/>
</dbReference>
<feature type="active site" description="Schiff-base intermediate with substrate" evidence="13 15">
    <location>
        <position position="180"/>
    </location>
</feature>
<feature type="site" description="L-lysine inhibitor binding" evidence="17">
    <location>
        <position position="99"/>
    </location>
</feature>
<evidence type="ECO:0000256" key="16">
    <source>
        <dbReference type="PIRSR" id="PIRSR001365-2"/>
    </source>
</evidence>
<evidence type="ECO:0000256" key="15">
    <source>
        <dbReference type="PIRSR" id="PIRSR001365-1"/>
    </source>
</evidence>
<evidence type="ECO:0000256" key="3">
    <source>
        <dbReference type="ARBA" id="ARBA00007592"/>
    </source>
</evidence>
<dbReference type="Pfam" id="PF00701">
    <property type="entry name" value="DHDPS"/>
    <property type="match status" value="1"/>
</dbReference>
<reference evidence="18 19" key="1">
    <citation type="journal article" date="2014" name="PLoS ONE">
        <title>Grimontia indica AK16(T), sp. nov., Isolated from a Seawater Sample Reports the Presence of Pathogenic Genes Similar to Vibrio Genus.</title>
        <authorList>
            <person name="Singh A."/>
            <person name="Vaidya B."/>
            <person name="Khatri I."/>
            <person name="Srinivas T.N."/>
            <person name="Subramanian S."/>
            <person name="Korpole S."/>
            <person name="Pinnaka A.K."/>
        </authorList>
    </citation>
    <scope>NUCLEOTIDE SEQUENCE [LARGE SCALE GENOMIC DNA]</scope>
    <source>
        <strain evidence="18 19">AK16</strain>
    </source>
</reference>
<evidence type="ECO:0000256" key="13">
    <source>
        <dbReference type="HAMAP-Rule" id="MF_00418"/>
    </source>
</evidence>
<comment type="similarity">
    <text evidence="3 13 14">Belongs to the DapA family.</text>
</comment>
<dbReference type="PROSITE" id="PS00666">
    <property type="entry name" value="DHDPS_2"/>
    <property type="match status" value="1"/>
</dbReference>
<evidence type="ECO:0000256" key="11">
    <source>
        <dbReference type="ARBA" id="ARBA00044762"/>
    </source>
</evidence>
<dbReference type="HAMAP" id="MF_00418">
    <property type="entry name" value="DapA"/>
    <property type="match status" value="1"/>
</dbReference>
<dbReference type="UniPathway" id="UPA00034">
    <property type="reaction ID" value="UER00017"/>
</dbReference>
<dbReference type="InterPro" id="IPR013785">
    <property type="entry name" value="Aldolase_TIM"/>
</dbReference>
<dbReference type="eggNOG" id="COG0329">
    <property type="taxonomic scope" value="Bacteria"/>
</dbReference>
<feature type="active site" description="Proton donor/acceptor" evidence="13 15">
    <location>
        <position position="152"/>
    </location>
</feature>
<feature type="site" description="Part of a proton relay during catalysis" evidence="13 17">
    <location>
        <position position="63"/>
    </location>
</feature>
<keyword evidence="7 13" id="KW-0220">Diaminopimelate biosynthesis</keyword>